<name>A0A8S1LD87_9CILI</name>
<evidence type="ECO:0000313" key="2">
    <source>
        <dbReference type="EMBL" id="CAD8065750.1"/>
    </source>
</evidence>
<dbReference type="AlphaFoldDB" id="A0A8S1LD87"/>
<dbReference type="Pfam" id="PF00071">
    <property type="entry name" value="Ras"/>
    <property type="match status" value="1"/>
</dbReference>
<dbReference type="CDD" id="cd00154">
    <property type="entry name" value="Rab"/>
    <property type="match status" value="1"/>
</dbReference>
<dbReference type="SMART" id="SM00176">
    <property type="entry name" value="RAN"/>
    <property type="match status" value="1"/>
</dbReference>
<dbReference type="PROSITE" id="PS51419">
    <property type="entry name" value="RAB"/>
    <property type="match status" value="1"/>
</dbReference>
<reference evidence="2" key="1">
    <citation type="submission" date="2021-01" db="EMBL/GenBank/DDBJ databases">
        <authorList>
            <consortium name="Genoscope - CEA"/>
            <person name="William W."/>
        </authorList>
    </citation>
    <scope>NUCLEOTIDE SEQUENCE</scope>
</reference>
<keyword evidence="3" id="KW-1185">Reference proteome</keyword>
<dbReference type="SMART" id="SM00173">
    <property type="entry name" value="RAS"/>
    <property type="match status" value="1"/>
</dbReference>
<dbReference type="EMBL" id="CAJJDN010000020">
    <property type="protein sequence ID" value="CAD8065750.1"/>
    <property type="molecule type" value="Genomic_DNA"/>
</dbReference>
<dbReference type="GO" id="GO:0003924">
    <property type="term" value="F:GTPase activity"/>
    <property type="evidence" value="ECO:0007669"/>
    <property type="project" value="InterPro"/>
</dbReference>
<dbReference type="InterPro" id="IPR005225">
    <property type="entry name" value="Small_GTP-bd"/>
</dbReference>
<accession>A0A8S1LD87</accession>
<protein>
    <submittedName>
        <fullName evidence="2">Uncharacterized protein</fullName>
    </submittedName>
</protein>
<dbReference type="Proteomes" id="UP000692954">
    <property type="component" value="Unassembled WGS sequence"/>
</dbReference>
<dbReference type="InterPro" id="IPR050209">
    <property type="entry name" value="Rab_GTPases_membrane_traffic"/>
</dbReference>
<dbReference type="PANTHER" id="PTHR47979">
    <property type="entry name" value="DRAB11-RELATED"/>
    <property type="match status" value="1"/>
</dbReference>
<evidence type="ECO:0000313" key="3">
    <source>
        <dbReference type="Proteomes" id="UP000692954"/>
    </source>
</evidence>
<sequence>MSYHYLFKFLIVGDQDVGKSCIYSQFLHQNYRENYDMTVGIEFGSKTLELENKQIKLQIWDTAGQEIFRSITRQYYRSAIGAILVYDITKRESFQNVQQWIRECQEQGTQDMVLMLVGNKVDLKTQYNIHNIFVVKFPNKKDKNQRMKIIYYLLKQVQRIIQTLTFQQAALKVLKYVESNQHKNEIIGVRTGQAINNISVQSNNSKSGGCC</sequence>
<dbReference type="SMART" id="SM00174">
    <property type="entry name" value="RHO"/>
    <property type="match status" value="1"/>
</dbReference>
<proteinExistence type="inferred from homology"/>
<dbReference type="PROSITE" id="PS51421">
    <property type="entry name" value="RAS"/>
    <property type="match status" value="1"/>
</dbReference>
<dbReference type="OrthoDB" id="9989112at2759"/>
<comment type="similarity">
    <text evidence="1">Belongs to the small GTPase superfamily. Rab family.</text>
</comment>
<gene>
    <name evidence="2" type="ORF">PSON_ATCC_30995.1.T0200402</name>
</gene>
<dbReference type="NCBIfam" id="TIGR00231">
    <property type="entry name" value="small_GTP"/>
    <property type="match status" value="1"/>
</dbReference>
<dbReference type="FunFam" id="3.40.50.300:FF:001447">
    <property type="entry name" value="Ras-related protein Rab-1B"/>
    <property type="match status" value="1"/>
</dbReference>
<dbReference type="SMART" id="SM00175">
    <property type="entry name" value="RAB"/>
    <property type="match status" value="1"/>
</dbReference>
<organism evidence="2 3">
    <name type="scientific">Paramecium sonneborni</name>
    <dbReference type="NCBI Taxonomy" id="65129"/>
    <lineage>
        <taxon>Eukaryota</taxon>
        <taxon>Sar</taxon>
        <taxon>Alveolata</taxon>
        <taxon>Ciliophora</taxon>
        <taxon>Intramacronucleata</taxon>
        <taxon>Oligohymenophorea</taxon>
        <taxon>Peniculida</taxon>
        <taxon>Parameciidae</taxon>
        <taxon>Paramecium</taxon>
    </lineage>
</organism>
<dbReference type="GO" id="GO:0005525">
    <property type="term" value="F:GTP binding"/>
    <property type="evidence" value="ECO:0007669"/>
    <property type="project" value="InterPro"/>
</dbReference>
<dbReference type="InterPro" id="IPR001806">
    <property type="entry name" value="Small_GTPase"/>
</dbReference>
<evidence type="ECO:0000256" key="1">
    <source>
        <dbReference type="ARBA" id="ARBA00006270"/>
    </source>
</evidence>
<comment type="caution">
    <text evidence="2">The sequence shown here is derived from an EMBL/GenBank/DDBJ whole genome shotgun (WGS) entry which is preliminary data.</text>
</comment>